<dbReference type="InterPro" id="IPR019887">
    <property type="entry name" value="Tscrpt_reg_AsnC/Lrp_C"/>
</dbReference>
<protein>
    <submittedName>
        <fullName evidence="5">Transcriptional regulator, AsnC family protein</fullName>
    </submittedName>
</protein>
<dbReference type="InterPro" id="IPR036390">
    <property type="entry name" value="WH_DNA-bd_sf"/>
</dbReference>
<keyword evidence="1" id="KW-0805">Transcription regulation</keyword>
<evidence type="ECO:0000256" key="1">
    <source>
        <dbReference type="ARBA" id="ARBA00023015"/>
    </source>
</evidence>
<keyword evidence="6" id="KW-1185">Reference proteome</keyword>
<dbReference type="Pfam" id="PF01037">
    <property type="entry name" value="AsnC_trans_reg"/>
    <property type="match status" value="1"/>
</dbReference>
<accession>A0ABQ4I890</accession>
<keyword evidence="2" id="KW-0238">DNA-binding</keyword>
<dbReference type="SUPFAM" id="SSF46785">
    <property type="entry name" value="Winged helix' DNA-binding domain"/>
    <property type="match status" value="1"/>
</dbReference>
<dbReference type="PROSITE" id="PS50956">
    <property type="entry name" value="HTH_ASNC_2"/>
    <property type="match status" value="1"/>
</dbReference>
<sequence length="174" mass="19147">MTNRQHDNGNGNGNGGRRVSVREGASHALLDDVAKQIIEQLQQDGRRPYATIGKAVGLSEAAVRQRVQRLLDAGVMQIVAVTDPLQLGFPRQAMIGLRTDGDLESVADRIAEFDEVDYVVITAGSFDLLAEVVCRNDEHLLEILQRLRAVTGVVSTEAFVYLKLRKQTYTWGTA</sequence>
<dbReference type="Pfam" id="PF13404">
    <property type="entry name" value="HTH_AsnC-type"/>
    <property type="match status" value="1"/>
</dbReference>
<dbReference type="InterPro" id="IPR019888">
    <property type="entry name" value="Tscrpt_reg_AsnC-like"/>
</dbReference>
<dbReference type="PANTHER" id="PTHR30154:SF34">
    <property type="entry name" value="TRANSCRIPTIONAL REGULATOR AZLB"/>
    <property type="match status" value="1"/>
</dbReference>
<dbReference type="SMART" id="SM00344">
    <property type="entry name" value="HTH_ASNC"/>
    <property type="match status" value="1"/>
</dbReference>
<dbReference type="InterPro" id="IPR036388">
    <property type="entry name" value="WH-like_DNA-bd_sf"/>
</dbReference>
<name>A0ABQ4I890_9ACTN</name>
<dbReference type="EMBL" id="BOPA01000008">
    <property type="protein sequence ID" value="GIJ14113.1"/>
    <property type="molecule type" value="Genomic_DNA"/>
</dbReference>
<evidence type="ECO:0000313" key="5">
    <source>
        <dbReference type="EMBL" id="GIJ14113.1"/>
    </source>
</evidence>
<dbReference type="SUPFAM" id="SSF54909">
    <property type="entry name" value="Dimeric alpha+beta barrel"/>
    <property type="match status" value="1"/>
</dbReference>
<dbReference type="Gene3D" id="3.30.70.920">
    <property type="match status" value="1"/>
</dbReference>
<dbReference type="InterPro" id="IPR000485">
    <property type="entry name" value="AsnC-type_HTH_dom"/>
</dbReference>
<dbReference type="PRINTS" id="PR00033">
    <property type="entry name" value="HTHASNC"/>
</dbReference>
<proteinExistence type="predicted"/>
<reference evidence="5 6" key="1">
    <citation type="submission" date="2021-01" db="EMBL/GenBank/DDBJ databases">
        <title>Whole genome shotgun sequence of Verrucosispora gifhornensis NBRC 16317.</title>
        <authorList>
            <person name="Komaki H."/>
            <person name="Tamura T."/>
        </authorList>
    </citation>
    <scope>NUCLEOTIDE SEQUENCE [LARGE SCALE GENOMIC DNA]</scope>
    <source>
        <strain evidence="5 6">NBRC 16317</strain>
    </source>
</reference>
<evidence type="ECO:0000256" key="3">
    <source>
        <dbReference type="ARBA" id="ARBA00023163"/>
    </source>
</evidence>
<dbReference type="Gene3D" id="1.10.10.10">
    <property type="entry name" value="Winged helix-like DNA-binding domain superfamily/Winged helix DNA-binding domain"/>
    <property type="match status" value="1"/>
</dbReference>
<dbReference type="InterPro" id="IPR011008">
    <property type="entry name" value="Dimeric_a/b-barrel"/>
</dbReference>
<gene>
    <name evidence="5" type="ORF">Vgi01_07970</name>
</gene>
<organism evidence="5 6">
    <name type="scientific">Micromonospora gifhornensis</name>
    <dbReference type="NCBI Taxonomy" id="84594"/>
    <lineage>
        <taxon>Bacteria</taxon>
        <taxon>Bacillati</taxon>
        <taxon>Actinomycetota</taxon>
        <taxon>Actinomycetes</taxon>
        <taxon>Micromonosporales</taxon>
        <taxon>Micromonosporaceae</taxon>
        <taxon>Micromonospora</taxon>
    </lineage>
</organism>
<dbReference type="Proteomes" id="UP000647860">
    <property type="component" value="Unassembled WGS sequence"/>
</dbReference>
<evidence type="ECO:0000313" key="6">
    <source>
        <dbReference type="Proteomes" id="UP000647860"/>
    </source>
</evidence>
<evidence type="ECO:0000256" key="2">
    <source>
        <dbReference type="ARBA" id="ARBA00023125"/>
    </source>
</evidence>
<evidence type="ECO:0000259" key="4">
    <source>
        <dbReference type="PROSITE" id="PS50956"/>
    </source>
</evidence>
<dbReference type="RefSeq" id="WP_204290166.1">
    <property type="nucleotide sequence ID" value="NZ_BAAAGZ010000024.1"/>
</dbReference>
<comment type="caution">
    <text evidence="5">The sequence shown here is derived from an EMBL/GenBank/DDBJ whole genome shotgun (WGS) entry which is preliminary data.</text>
</comment>
<feature type="domain" description="HTH asnC-type" evidence="4">
    <location>
        <begin position="30"/>
        <end position="90"/>
    </location>
</feature>
<keyword evidence="3" id="KW-0804">Transcription</keyword>
<dbReference type="PANTHER" id="PTHR30154">
    <property type="entry name" value="LEUCINE-RESPONSIVE REGULATORY PROTEIN"/>
    <property type="match status" value="1"/>
</dbReference>